<feature type="transmembrane region" description="Helical" evidence="7">
    <location>
        <begin position="197"/>
        <end position="215"/>
    </location>
</feature>
<feature type="transmembrane region" description="Helical" evidence="7">
    <location>
        <begin position="52"/>
        <end position="73"/>
    </location>
</feature>
<dbReference type="InterPro" id="IPR052923">
    <property type="entry name" value="UPF0718"/>
</dbReference>
<sequence length="370" mass="39492">MVLLNNFVGLFVESAPWLALGLLISGIMKIFVTSHFLSHHLGKPGLVSTIKAALLGAPLPLCSCGVIPAAIGLRRSGASKAATTSFLISTPETGVDSVSISYAMLGPFMAIVRPIAAIASAIIAGILVGHDEEKQKTSCSQEKLPPDQDSCCSSESTKTVSVDSCCNTESCNTGKQHVLQRIKDGLQFTFIDLLKDISLWLLIGFIFAALIRTFVPIEFLAQWGDSLLAFVVMALIGVPMYICATASTPIAAGLLFSGVSPGAVLIFLLVGPATNIATIGLVQRELGHRALAAYLGSVVSVAFIFGFFTNHAASIWEMDFLAQTEHVHNLVNPLLAYSSSILLAVLMCYALYKRFFPDTPSILLKAYSYK</sequence>
<feature type="transmembrane region" description="Helical" evidence="7">
    <location>
        <begin position="110"/>
        <end position="128"/>
    </location>
</feature>
<dbReference type="PANTHER" id="PTHR34184">
    <property type="entry name" value="UPF0718 PROTEIN YCGR"/>
    <property type="match status" value="1"/>
</dbReference>
<evidence type="ECO:0000313" key="9">
    <source>
        <dbReference type="Proteomes" id="UP000229278"/>
    </source>
</evidence>
<name>A0A2G6PFQ9_9GAMM</name>
<accession>A0A2G6PFQ9</accession>
<evidence type="ECO:0008006" key="10">
    <source>
        <dbReference type="Google" id="ProtNLM"/>
    </source>
</evidence>
<evidence type="ECO:0000256" key="3">
    <source>
        <dbReference type="ARBA" id="ARBA00022475"/>
    </source>
</evidence>
<evidence type="ECO:0000256" key="5">
    <source>
        <dbReference type="ARBA" id="ARBA00022989"/>
    </source>
</evidence>
<protein>
    <recommendedName>
        <fullName evidence="10">Permease</fullName>
    </recommendedName>
</protein>
<feature type="transmembrane region" description="Helical" evidence="7">
    <location>
        <begin position="7"/>
        <end position="32"/>
    </location>
</feature>
<keyword evidence="6 7" id="KW-0472">Membrane</keyword>
<reference evidence="8 9" key="1">
    <citation type="submission" date="2017-10" db="EMBL/GenBank/DDBJ databases">
        <title>Novel microbial diversity and functional potential in the marine mammal oral microbiome.</title>
        <authorList>
            <person name="Dudek N.K."/>
            <person name="Sun C.L."/>
            <person name="Burstein D."/>
            <person name="Kantor R.S."/>
            <person name="Aliaga Goltsman D.S."/>
            <person name="Bik E.M."/>
            <person name="Thomas B.C."/>
            <person name="Banfield J.F."/>
            <person name="Relman D.A."/>
        </authorList>
    </citation>
    <scope>NUCLEOTIDE SEQUENCE [LARGE SCALE GENOMIC DNA]</scope>
    <source>
        <strain evidence="8">DOLJORAL78_50_517</strain>
    </source>
</reference>
<feature type="transmembrane region" description="Helical" evidence="7">
    <location>
        <begin position="227"/>
        <end position="256"/>
    </location>
</feature>
<evidence type="ECO:0000256" key="4">
    <source>
        <dbReference type="ARBA" id="ARBA00022692"/>
    </source>
</evidence>
<organism evidence="8 9">
    <name type="scientific">Candidatus Contendibacter odensensis</name>
    <dbReference type="NCBI Taxonomy" id="1400860"/>
    <lineage>
        <taxon>Bacteria</taxon>
        <taxon>Pseudomonadati</taxon>
        <taxon>Pseudomonadota</taxon>
        <taxon>Gammaproteobacteria</taxon>
        <taxon>Candidatus Competibacteraceae</taxon>
        <taxon>Candidatus Contendibacter</taxon>
    </lineage>
</organism>
<evidence type="ECO:0000256" key="6">
    <source>
        <dbReference type="ARBA" id="ARBA00023136"/>
    </source>
</evidence>
<keyword evidence="5 7" id="KW-1133">Transmembrane helix</keyword>
<evidence type="ECO:0000313" key="8">
    <source>
        <dbReference type="EMBL" id="PIE83397.1"/>
    </source>
</evidence>
<dbReference type="PANTHER" id="PTHR34184:SF4">
    <property type="entry name" value="UPF0718 PROTEIN YCGR"/>
    <property type="match status" value="1"/>
</dbReference>
<dbReference type="AlphaFoldDB" id="A0A2G6PFQ9"/>
<dbReference type="Pfam" id="PF03773">
    <property type="entry name" value="ArsP_1"/>
    <property type="match status" value="1"/>
</dbReference>
<dbReference type="GO" id="GO:0005886">
    <property type="term" value="C:plasma membrane"/>
    <property type="evidence" value="ECO:0007669"/>
    <property type="project" value="UniProtKB-SubCell"/>
</dbReference>
<evidence type="ECO:0000256" key="1">
    <source>
        <dbReference type="ARBA" id="ARBA00004651"/>
    </source>
</evidence>
<evidence type="ECO:0000256" key="2">
    <source>
        <dbReference type="ARBA" id="ARBA00006386"/>
    </source>
</evidence>
<proteinExistence type="inferred from homology"/>
<dbReference type="EMBL" id="PDTV01000004">
    <property type="protein sequence ID" value="PIE83397.1"/>
    <property type="molecule type" value="Genomic_DNA"/>
</dbReference>
<dbReference type="InterPro" id="IPR005524">
    <property type="entry name" value="DUF318"/>
</dbReference>
<feature type="transmembrane region" description="Helical" evidence="7">
    <location>
        <begin position="334"/>
        <end position="352"/>
    </location>
</feature>
<evidence type="ECO:0000256" key="7">
    <source>
        <dbReference type="SAM" id="Phobius"/>
    </source>
</evidence>
<dbReference type="Proteomes" id="UP000229278">
    <property type="component" value="Unassembled WGS sequence"/>
</dbReference>
<feature type="transmembrane region" description="Helical" evidence="7">
    <location>
        <begin position="294"/>
        <end position="314"/>
    </location>
</feature>
<comment type="caution">
    <text evidence="8">The sequence shown here is derived from an EMBL/GenBank/DDBJ whole genome shotgun (WGS) entry which is preliminary data.</text>
</comment>
<comment type="similarity">
    <text evidence="2">Belongs to the UPF0718 family.</text>
</comment>
<keyword evidence="4 7" id="KW-0812">Transmembrane</keyword>
<comment type="subcellular location">
    <subcellularLocation>
        <location evidence="1">Cell membrane</location>
        <topology evidence="1">Multi-pass membrane protein</topology>
    </subcellularLocation>
</comment>
<gene>
    <name evidence="8" type="ORF">CSA09_00520</name>
</gene>
<keyword evidence="3" id="KW-1003">Cell membrane</keyword>
<dbReference type="NCBIfam" id="NF033936">
    <property type="entry name" value="CuZnOut_SO0444"/>
    <property type="match status" value="1"/>
</dbReference>